<dbReference type="Proteomes" id="UP000294257">
    <property type="component" value="Unassembled WGS sequence"/>
</dbReference>
<organism evidence="2 3">
    <name type="scientific">Herbihabitans rhizosphaerae</name>
    <dbReference type="NCBI Taxonomy" id="1872711"/>
    <lineage>
        <taxon>Bacteria</taxon>
        <taxon>Bacillati</taxon>
        <taxon>Actinomycetota</taxon>
        <taxon>Actinomycetes</taxon>
        <taxon>Pseudonocardiales</taxon>
        <taxon>Pseudonocardiaceae</taxon>
        <taxon>Herbihabitans</taxon>
    </lineage>
</organism>
<feature type="region of interest" description="Disordered" evidence="1">
    <location>
        <begin position="1"/>
        <end position="59"/>
    </location>
</feature>
<dbReference type="EMBL" id="SGWQ01000011">
    <property type="protein sequence ID" value="RZS32788.1"/>
    <property type="molecule type" value="Genomic_DNA"/>
</dbReference>
<protein>
    <submittedName>
        <fullName evidence="2">Uncharacterized protein</fullName>
    </submittedName>
</protein>
<proteinExistence type="predicted"/>
<sequence length="59" mass="6242">MGAFGQLFGNGKLRKESADEDGGGQWGDPGPLDLDSGVVRVPRKESQPPAEDEQAEDAE</sequence>
<name>A0A4Q7KIQ4_9PSEU</name>
<accession>A0A4Q7KIQ4</accession>
<dbReference type="RefSeq" id="WP_130347737.1">
    <property type="nucleotide sequence ID" value="NZ_SGWQ01000011.1"/>
</dbReference>
<evidence type="ECO:0000313" key="3">
    <source>
        <dbReference type="Proteomes" id="UP000294257"/>
    </source>
</evidence>
<evidence type="ECO:0000256" key="1">
    <source>
        <dbReference type="SAM" id="MobiDB-lite"/>
    </source>
</evidence>
<dbReference type="AlphaFoldDB" id="A0A4Q7KIQ4"/>
<reference evidence="2 3" key="1">
    <citation type="submission" date="2019-02" db="EMBL/GenBank/DDBJ databases">
        <title>Genomic Encyclopedia of Type Strains, Phase IV (KMG-IV): sequencing the most valuable type-strain genomes for metagenomic binning, comparative biology and taxonomic classification.</title>
        <authorList>
            <person name="Goeker M."/>
        </authorList>
    </citation>
    <scope>NUCLEOTIDE SEQUENCE [LARGE SCALE GENOMIC DNA]</scope>
    <source>
        <strain evidence="2 3">DSM 101727</strain>
    </source>
</reference>
<feature type="compositionally biased region" description="Acidic residues" evidence="1">
    <location>
        <begin position="50"/>
        <end position="59"/>
    </location>
</feature>
<dbReference type="OrthoDB" id="3578997at2"/>
<gene>
    <name evidence="2" type="ORF">EV193_111173</name>
</gene>
<keyword evidence="3" id="KW-1185">Reference proteome</keyword>
<evidence type="ECO:0000313" key="2">
    <source>
        <dbReference type="EMBL" id="RZS32788.1"/>
    </source>
</evidence>
<comment type="caution">
    <text evidence="2">The sequence shown here is derived from an EMBL/GenBank/DDBJ whole genome shotgun (WGS) entry which is preliminary data.</text>
</comment>